<sequence>MWVLRVWYQELWGIIPFSLVFSASSFSAAYPFQRLIFRISCFESWHGTEN</sequence>
<gene>
    <name evidence="2" type="ORF">GGP82_003420</name>
</gene>
<feature type="transmembrane region" description="Helical" evidence="1">
    <location>
        <begin position="12"/>
        <end position="32"/>
    </location>
</feature>
<organism evidence="2 3">
    <name type="scientific">Salinibacter ruber</name>
    <dbReference type="NCBI Taxonomy" id="146919"/>
    <lineage>
        <taxon>Bacteria</taxon>
        <taxon>Pseudomonadati</taxon>
        <taxon>Rhodothermota</taxon>
        <taxon>Rhodothermia</taxon>
        <taxon>Rhodothermales</taxon>
        <taxon>Salinibacteraceae</taxon>
        <taxon>Salinibacter</taxon>
    </lineage>
</organism>
<evidence type="ECO:0000313" key="3">
    <source>
        <dbReference type="Proteomes" id="UP001155034"/>
    </source>
</evidence>
<dbReference type="AlphaFoldDB" id="A0A9X2U4Z9"/>
<evidence type="ECO:0000256" key="1">
    <source>
        <dbReference type="SAM" id="Phobius"/>
    </source>
</evidence>
<protein>
    <submittedName>
        <fullName evidence="2">DMSO/TMAO reductase YedYZ molybdopterin-dependent catalytic subunit</fullName>
    </submittedName>
</protein>
<proteinExistence type="predicted"/>
<dbReference type="Proteomes" id="UP001155034">
    <property type="component" value="Unassembled WGS sequence"/>
</dbReference>
<keyword evidence="1" id="KW-0812">Transmembrane</keyword>
<name>A0A9X2U4Z9_9BACT</name>
<keyword evidence="1" id="KW-1133">Transmembrane helix</keyword>
<reference evidence="2" key="1">
    <citation type="submission" date="2022-08" db="EMBL/GenBank/DDBJ databases">
        <title>Genomic Encyclopedia of Type Strains, Phase V (KMG-V): Genome sequencing to study the core and pangenomes of soil and plant-associated prokaryotes.</title>
        <authorList>
            <person name="Whitman W."/>
        </authorList>
    </citation>
    <scope>NUCLEOTIDE SEQUENCE</scope>
    <source>
        <strain evidence="2">SP2016B</strain>
    </source>
</reference>
<comment type="caution">
    <text evidence="2">The sequence shown here is derived from an EMBL/GenBank/DDBJ whole genome shotgun (WGS) entry which is preliminary data.</text>
</comment>
<dbReference type="EMBL" id="JANTYZ010000022">
    <property type="protein sequence ID" value="MCS3866837.1"/>
    <property type="molecule type" value="Genomic_DNA"/>
</dbReference>
<evidence type="ECO:0000313" key="2">
    <source>
        <dbReference type="EMBL" id="MCS3866837.1"/>
    </source>
</evidence>
<keyword evidence="1" id="KW-0472">Membrane</keyword>
<accession>A0A9X2U4Z9</accession>